<proteinExistence type="predicted"/>
<reference evidence="2" key="1">
    <citation type="journal article" date="2017" name="Nat. Ecol. Evol.">
        <title>Genome expansion and lineage-specific genetic innovations in the forest pathogenic fungi Armillaria.</title>
        <authorList>
            <person name="Sipos G."/>
            <person name="Prasanna A.N."/>
            <person name="Walter M.C."/>
            <person name="O'Connor E."/>
            <person name="Balint B."/>
            <person name="Krizsan K."/>
            <person name="Kiss B."/>
            <person name="Hess J."/>
            <person name="Varga T."/>
            <person name="Slot J."/>
            <person name="Riley R."/>
            <person name="Boka B."/>
            <person name="Rigling D."/>
            <person name="Barry K."/>
            <person name="Lee J."/>
            <person name="Mihaltcheva S."/>
            <person name="LaButti K."/>
            <person name="Lipzen A."/>
            <person name="Waldron R."/>
            <person name="Moloney N.M."/>
            <person name="Sperisen C."/>
            <person name="Kredics L."/>
            <person name="Vagvoelgyi C."/>
            <person name="Patrignani A."/>
            <person name="Fitzpatrick D."/>
            <person name="Nagy I."/>
            <person name="Doyle S."/>
            <person name="Anderson J.B."/>
            <person name="Grigoriev I.V."/>
            <person name="Gueldener U."/>
            <person name="Muensterkoetter M."/>
            <person name="Nagy L.G."/>
        </authorList>
    </citation>
    <scope>NUCLEOTIDE SEQUENCE [LARGE SCALE GENOMIC DNA]</scope>
    <source>
        <strain evidence="2">Ar21-2</strain>
    </source>
</reference>
<dbReference type="AlphaFoldDB" id="A0A2H3D6B4"/>
<dbReference type="OrthoDB" id="10585951at2759"/>
<name>A0A2H3D6B4_ARMGA</name>
<protein>
    <submittedName>
        <fullName evidence="1">Uncharacterized protein</fullName>
    </submittedName>
</protein>
<accession>A0A2H3D6B4</accession>
<dbReference type="InParanoid" id="A0A2H3D6B4"/>
<sequence>MPQEAGRVRTRRGVTYRCPRVHCLNLDGRTGEGSVKTGTKHFEEVDRKIDTLINKFVCCTSNPDSITKDTPQEIFSNSKQHRTALALNMIAPVLRKTCLPTTPHQRSTVPPPRHINVSSVAVNMNNEVPLHLCVQADESCFGQGHTCSDNELCWEYSGECTGASAEC</sequence>
<evidence type="ECO:0000313" key="1">
    <source>
        <dbReference type="EMBL" id="PBK89294.1"/>
    </source>
</evidence>
<dbReference type="Proteomes" id="UP000217790">
    <property type="component" value="Unassembled WGS sequence"/>
</dbReference>
<organism evidence="1 2">
    <name type="scientific">Armillaria gallica</name>
    <name type="common">Bulbous honey fungus</name>
    <name type="synonym">Armillaria bulbosa</name>
    <dbReference type="NCBI Taxonomy" id="47427"/>
    <lineage>
        <taxon>Eukaryota</taxon>
        <taxon>Fungi</taxon>
        <taxon>Dikarya</taxon>
        <taxon>Basidiomycota</taxon>
        <taxon>Agaricomycotina</taxon>
        <taxon>Agaricomycetes</taxon>
        <taxon>Agaricomycetidae</taxon>
        <taxon>Agaricales</taxon>
        <taxon>Marasmiineae</taxon>
        <taxon>Physalacriaceae</taxon>
        <taxon>Armillaria</taxon>
    </lineage>
</organism>
<keyword evidence="2" id="KW-1185">Reference proteome</keyword>
<evidence type="ECO:0000313" key="2">
    <source>
        <dbReference type="Proteomes" id="UP000217790"/>
    </source>
</evidence>
<gene>
    <name evidence="1" type="ORF">ARMGADRAFT_339222</name>
</gene>
<dbReference type="EMBL" id="KZ293669">
    <property type="protein sequence ID" value="PBK89294.1"/>
    <property type="molecule type" value="Genomic_DNA"/>
</dbReference>